<evidence type="ECO:0000313" key="13">
    <source>
        <dbReference type="Ensembl" id="ENSOABP00000022587.2"/>
    </source>
</evidence>
<keyword evidence="3" id="KW-0540">Nuclease</keyword>
<evidence type="ECO:0000256" key="10">
    <source>
        <dbReference type="PROSITE-ProRule" id="PRU00723"/>
    </source>
</evidence>
<evidence type="ECO:0000256" key="7">
    <source>
        <dbReference type="ARBA" id="ARBA00022801"/>
    </source>
</evidence>
<dbReference type="Pfam" id="PF11977">
    <property type="entry name" value="RNase_Zc3h12a"/>
    <property type="match status" value="1"/>
</dbReference>
<gene>
    <name evidence="13" type="primary">ZC3H12A</name>
</gene>
<dbReference type="PROSITE" id="PS50103">
    <property type="entry name" value="ZF_C3H1"/>
    <property type="match status" value="1"/>
</dbReference>
<evidence type="ECO:0000256" key="6">
    <source>
        <dbReference type="ARBA" id="ARBA00022771"/>
    </source>
</evidence>
<dbReference type="CDD" id="cd18729">
    <property type="entry name" value="PIN_Zc3h12-like"/>
    <property type="match status" value="1"/>
</dbReference>
<comment type="cofactor">
    <cofactor evidence="1">
        <name>Mg(2+)</name>
        <dbReference type="ChEBI" id="CHEBI:18420"/>
    </cofactor>
</comment>
<feature type="region of interest" description="Disordered" evidence="11">
    <location>
        <begin position="530"/>
        <end position="554"/>
    </location>
</feature>
<evidence type="ECO:0000256" key="1">
    <source>
        <dbReference type="ARBA" id="ARBA00001946"/>
    </source>
</evidence>
<dbReference type="AlphaFoldDB" id="A0A668T907"/>
<dbReference type="Gene3D" id="3.40.50.11980">
    <property type="match status" value="1"/>
</dbReference>
<accession>A0A668T907</accession>
<dbReference type="OMA" id="CGHQQAR"/>
<evidence type="ECO:0000256" key="5">
    <source>
        <dbReference type="ARBA" id="ARBA00022759"/>
    </source>
</evidence>
<feature type="compositionally biased region" description="Basic and acidic residues" evidence="11">
    <location>
        <begin position="68"/>
        <end position="80"/>
    </location>
</feature>
<evidence type="ECO:0000256" key="3">
    <source>
        <dbReference type="ARBA" id="ARBA00022722"/>
    </source>
</evidence>
<dbReference type="Proteomes" id="UP000472276">
    <property type="component" value="Unassembled WGS sequence"/>
</dbReference>
<name>A0A668T907_OREAU</name>
<evidence type="ECO:0000256" key="11">
    <source>
        <dbReference type="SAM" id="MobiDB-lite"/>
    </source>
</evidence>
<evidence type="ECO:0000259" key="12">
    <source>
        <dbReference type="PROSITE" id="PS50103"/>
    </source>
</evidence>
<keyword evidence="4 10" id="KW-0479">Metal-binding</keyword>
<sequence>MAYLHVLFLTGHRGFFSPPPFFSQQPLLPPVSNKSGFTQTSGFIYAVSVETPMRHNKETKSRIPQPDGPERAQEEERSHSDSLATMDAKVERFLKLGYSYADILRVLESLRHDAQTNDILEELIKTCHTRTHNNRSVPNSPKLVPRGCSPSPSQARPGPDREAAAVFRPVVIDGSNVAMSHGNKKVFSCQGLQLAVNWFWDKGMRDITVFVPLWRKEQPKPEAPITDQHILHELERRKILVYTPSRCVNGKRVVCYDDRYIVKLAFDSDGIIVSNDNYRDLQTENPQWKKFIEERLLMYTFANDKFMPPDDPLGRNGPTIDDFLRKKPRTPENKLQHCPYGKKCTYGVKCKFYHPERANQSQLSVADELRALRDRDRAKNISPAAYQQEHRYISSTPPPLGIDELSHRASPGEQSICQRDTSSPRNQMNSSLQHCPSPDIDEAFSSMDSSLSRLYIHDMAHSREQPVHSCSSGVASYSLSQDEYSGSYGGNAPRICLNGGYYAQPNGLASREPPMCSQCRCCHQQTRISPNSHQQQQHQHHHLQQHGWSSCPALPPHNGELPSHFAEKQYYRQPSHRQTHSLPRDPWVQGSLSDPRLSSGAKSPLSERRKALRIQLSTLFPQNMVEQVMNAYPHVSDMSELISLIQNYRASHITF</sequence>
<dbReference type="FunFam" id="3.40.50.11980:FF:000001">
    <property type="entry name" value="ZC3H12A isoform 1"/>
    <property type="match status" value="1"/>
</dbReference>
<feature type="domain" description="C3H1-type" evidence="12">
    <location>
        <begin position="332"/>
        <end position="357"/>
    </location>
</feature>
<evidence type="ECO:0000256" key="2">
    <source>
        <dbReference type="ARBA" id="ARBA00010922"/>
    </source>
</evidence>
<feature type="region of interest" description="Disordered" evidence="11">
    <location>
        <begin position="406"/>
        <end position="435"/>
    </location>
</feature>
<dbReference type="GO" id="GO:0036464">
    <property type="term" value="C:cytoplasmic ribonucleoprotein granule"/>
    <property type="evidence" value="ECO:0007669"/>
    <property type="project" value="TreeGrafter"/>
</dbReference>
<feature type="region of interest" description="Disordered" evidence="11">
    <location>
        <begin position="54"/>
        <end position="83"/>
    </location>
</feature>
<dbReference type="InterPro" id="IPR000571">
    <property type="entry name" value="Znf_CCCH"/>
</dbReference>
<keyword evidence="9" id="KW-0460">Magnesium</keyword>
<keyword evidence="14" id="KW-1185">Reference proteome</keyword>
<dbReference type="PANTHER" id="PTHR12876:SF11">
    <property type="entry name" value="RIBONUCLEASE ZC3H12D-RELATED"/>
    <property type="match status" value="1"/>
</dbReference>
<evidence type="ECO:0000313" key="14">
    <source>
        <dbReference type="Proteomes" id="UP000472276"/>
    </source>
</evidence>
<feature type="region of interest" description="Disordered" evidence="11">
    <location>
        <begin position="130"/>
        <end position="160"/>
    </location>
</feature>
<proteinExistence type="inferred from homology"/>
<comment type="similarity">
    <text evidence="2">Belongs to the ZC3H12 family.</text>
</comment>
<reference evidence="13" key="2">
    <citation type="submission" date="2025-09" db="UniProtKB">
        <authorList>
            <consortium name="Ensembl"/>
        </authorList>
    </citation>
    <scope>IDENTIFICATION</scope>
</reference>
<dbReference type="InterPro" id="IPR051101">
    <property type="entry name" value="ZC3H12/N4BP1_RNase_Reg"/>
</dbReference>
<organism evidence="13 14">
    <name type="scientific">Oreochromis aureus</name>
    <name type="common">Israeli tilapia</name>
    <name type="synonym">Chromis aureus</name>
    <dbReference type="NCBI Taxonomy" id="47969"/>
    <lineage>
        <taxon>Eukaryota</taxon>
        <taxon>Metazoa</taxon>
        <taxon>Chordata</taxon>
        <taxon>Craniata</taxon>
        <taxon>Vertebrata</taxon>
        <taxon>Euteleostomi</taxon>
        <taxon>Actinopterygii</taxon>
        <taxon>Neopterygii</taxon>
        <taxon>Teleostei</taxon>
        <taxon>Neoteleostei</taxon>
        <taxon>Acanthomorphata</taxon>
        <taxon>Ovalentaria</taxon>
        <taxon>Cichlomorphae</taxon>
        <taxon>Cichliformes</taxon>
        <taxon>Cichlidae</taxon>
        <taxon>African cichlids</taxon>
        <taxon>Pseudocrenilabrinae</taxon>
        <taxon>Oreochromini</taxon>
        <taxon>Oreochromis</taxon>
    </lineage>
</organism>
<protein>
    <recommendedName>
        <fullName evidence="12">C3H1-type domain-containing protein</fullName>
    </recommendedName>
</protein>
<reference evidence="13" key="1">
    <citation type="submission" date="2025-08" db="UniProtKB">
        <authorList>
            <consortium name="Ensembl"/>
        </authorList>
    </citation>
    <scope>IDENTIFICATION</scope>
</reference>
<feature type="zinc finger region" description="C3H1-type" evidence="10">
    <location>
        <begin position="332"/>
        <end position="357"/>
    </location>
</feature>
<evidence type="ECO:0000256" key="9">
    <source>
        <dbReference type="ARBA" id="ARBA00022842"/>
    </source>
</evidence>
<keyword evidence="7" id="KW-0378">Hydrolase</keyword>
<dbReference type="GO" id="GO:0005634">
    <property type="term" value="C:nucleus"/>
    <property type="evidence" value="ECO:0007669"/>
    <property type="project" value="TreeGrafter"/>
</dbReference>
<dbReference type="InterPro" id="IPR021869">
    <property type="entry name" value="RNase_Zc3h12_NYN"/>
</dbReference>
<dbReference type="InterPro" id="IPR040546">
    <property type="entry name" value="Rege-1_UBA-like"/>
</dbReference>
<dbReference type="GO" id="GO:0003729">
    <property type="term" value="F:mRNA binding"/>
    <property type="evidence" value="ECO:0007669"/>
    <property type="project" value="TreeGrafter"/>
</dbReference>
<keyword evidence="8 10" id="KW-0862">Zinc</keyword>
<keyword evidence="6 10" id="KW-0863">Zinc-finger</keyword>
<dbReference type="GO" id="GO:0016787">
    <property type="term" value="F:hydrolase activity"/>
    <property type="evidence" value="ECO:0007669"/>
    <property type="project" value="UniProtKB-KW"/>
</dbReference>
<dbReference type="GO" id="GO:0004521">
    <property type="term" value="F:RNA endonuclease activity"/>
    <property type="evidence" value="ECO:0007669"/>
    <property type="project" value="TreeGrafter"/>
</dbReference>
<dbReference type="Ensembl" id="ENSOABT00000023248.2">
    <property type="protein sequence ID" value="ENSOABP00000022587.2"/>
    <property type="gene ID" value="ENSOABG00000010913.2"/>
</dbReference>
<keyword evidence="5" id="KW-0255">Endonuclease</keyword>
<dbReference type="GO" id="GO:0008270">
    <property type="term" value="F:zinc ion binding"/>
    <property type="evidence" value="ECO:0007669"/>
    <property type="project" value="UniProtKB-KW"/>
</dbReference>
<evidence type="ECO:0000256" key="4">
    <source>
        <dbReference type="ARBA" id="ARBA00022723"/>
    </source>
</evidence>
<dbReference type="PANTHER" id="PTHR12876">
    <property type="entry name" value="N4BP1-RELATED"/>
    <property type="match status" value="1"/>
</dbReference>
<feature type="region of interest" description="Disordered" evidence="11">
    <location>
        <begin position="571"/>
        <end position="607"/>
    </location>
</feature>
<dbReference type="Pfam" id="PF18039">
    <property type="entry name" value="UBA_6"/>
    <property type="match status" value="1"/>
</dbReference>
<evidence type="ECO:0000256" key="8">
    <source>
        <dbReference type="ARBA" id="ARBA00022833"/>
    </source>
</evidence>
<feature type="compositionally biased region" description="Polar residues" evidence="11">
    <location>
        <begin position="412"/>
        <end position="434"/>
    </location>
</feature>